<evidence type="ECO:0000256" key="8">
    <source>
        <dbReference type="ARBA" id="ARBA00022741"/>
    </source>
</evidence>
<dbReference type="Gene3D" id="2.40.30.30">
    <property type="entry name" value="Riboflavin kinase-like"/>
    <property type="match status" value="1"/>
</dbReference>
<keyword evidence="7 15" id="KW-0548">Nucleotidyltransferase</keyword>
<evidence type="ECO:0000256" key="1">
    <source>
        <dbReference type="ARBA" id="ARBA00002121"/>
    </source>
</evidence>
<dbReference type="Gene3D" id="3.40.50.620">
    <property type="entry name" value="HUPs"/>
    <property type="match status" value="1"/>
</dbReference>
<dbReference type="RefSeq" id="WP_309393450.1">
    <property type="nucleotide sequence ID" value="NZ_JADBEO010000038.1"/>
</dbReference>
<comment type="caution">
    <text evidence="17">The sequence shown here is derived from an EMBL/GenBank/DDBJ whole genome shotgun (WGS) entry which is preliminary data.</text>
</comment>
<protein>
    <recommendedName>
        <fullName evidence="15">Riboflavin biosynthesis protein</fullName>
    </recommendedName>
    <domain>
        <recommendedName>
            <fullName evidence="15">Riboflavin kinase</fullName>
            <ecNumber evidence="15">2.7.1.26</ecNumber>
        </recommendedName>
        <alternativeName>
            <fullName evidence="15">Flavokinase</fullName>
        </alternativeName>
    </domain>
    <domain>
        <recommendedName>
            <fullName evidence="15">FMN adenylyltransferase</fullName>
            <ecNumber evidence="15">2.7.7.2</ecNumber>
        </recommendedName>
        <alternativeName>
            <fullName evidence="15">FAD pyrophosphorylase</fullName>
        </alternativeName>
        <alternativeName>
            <fullName evidence="15">FAD synthase</fullName>
        </alternativeName>
    </domain>
</protein>
<evidence type="ECO:0000256" key="13">
    <source>
        <dbReference type="ARBA" id="ARBA00047880"/>
    </source>
</evidence>
<dbReference type="SUPFAM" id="SSF52374">
    <property type="entry name" value="Nucleotidylyl transferase"/>
    <property type="match status" value="1"/>
</dbReference>
<keyword evidence="10 15" id="KW-0274">FAD</keyword>
<keyword evidence="4 15" id="KW-0285">Flavoprotein</keyword>
<dbReference type="Pfam" id="PF06574">
    <property type="entry name" value="FAD_syn"/>
    <property type="match status" value="1"/>
</dbReference>
<evidence type="ECO:0000259" key="16">
    <source>
        <dbReference type="SMART" id="SM00904"/>
    </source>
</evidence>
<dbReference type="EC" id="2.7.1.26" evidence="15"/>
<keyword evidence="6 15" id="KW-0808">Transferase</keyword>
<comment type="similarity">
    <text evidence="15">Belongs to the ribF family.</text>
</comment>
<evidence type="ECO:0000256" key="5">
    <source>
        <dbReference type="ARBA" id="ARBA00022643"/>
    </source>
</evidence>
<keyword evidence="11 15" id="KW-0067">ATP-binding</keyword>
<dbReference type="Proteomes" id="UP001181622">
    <property type="component" value="Unassembled WGS sequence"/>
</dbReference>
<evidence type="ECO:0000256" key="9">
    <source>
        <dbReference type="ARBA" id="ARBA00022777"/>
    </source>
</evidence>
<reference evidence="17" key="1">
    <citation type="submission" date="2020-10" db="EMBL/GenBank/DDBJ databases">
        <authorList>
            <person name="Abbas A."/>
            <person name="Razzaq R."/>
            <person name="Waqas M."/>
            <person name="Abbas N."/>
            <person name="Nielsen T.K."/>
            <person name="Hansen L.H."/>
            <person name="Hussain S."/>
            <person name="Shahid M."/>
        </authorList>
    </citation>
    <scope>NUCLEOTIDE SEQUENCE</scope>
    <source>
        <strain evidence="17">S14</strain>
    </source>
</reference>
<comment type="pathway">
    <text evidence="2 15">Cofactor biosynthesis; FAD biosynthesis; FAD from FMN: step 1/1.</text>
</comment>
<dbReference type="NCBIfam" id="TIGR00083">
    <property type="entry name" value="ribF"/>
    <property type="match status" value="1"/>
</dbReference>
<dbReference type="InterPro" id="IPR002606">
    <property type="entry name" value="Riboflavin_kinase_bac"/>
</dbReference>
<dbReference type="Pfam" id="PF01687">
    <property type="entry name" value="Flavokinase"/>
    <property type="match status" value="1"/>
</dbReference>
<dbReference type="PANTHER" id="PTHR22749">
    <property type="entry name" value="RIBOFLAVIN KINASE/FMN ADENYLYLTRANSFERASE"/>
    <property type="match status" value="1"/>
</dbReference>
<dbReference type="CDD" id="cd02064">
    <property type="entry name" value="FAD_synthetase_N"/>
    <property type="match status" value="1"/>
</dbReference>
<evidence type="ECO:0000256" key="12">
    <source>
        <dbReference type="ARBA" id="ARBA00023268"/>
    </source>
</evidence>
<evidence type="ECO:0000256" key="14">
    <source>
        <dbReference type="ARBA" id="ARBA00049494"/>
    </source>
</evidence>
<evidence type="ECO:0000256" key="4">
    <source>
        <dbReference type="ARBA" id="ARBA00022630"/>
    </source>
</evidence>
<evidence type="ECO:0000256" key="7">
    <source>
        <dbReference type="ARBA" id="ARBA00022695"/>
    </source>
</evidence>
<dbReference type="InterPro" id="IPR015865">
    <property type="entry name" value="Riboflavin_kinase_bac/euk"/>
</dbReference>
<evidence type="ECO:0000256" key="6">
    <source>
        <dbReference type="ARBA" id="ARBA00022679"/>
    </source>
</evidence>
<keyword evidence="18" id="KW-1185">Reference proteome</keyword>
<dbReference type="NCBIfam" id="NF004159">
    <property type="entry name" value="PRK05627.1-2"/>
    <property type="match status" value="1"/>
</dbReference>
<accession>A0ABU1DIV0</accession>
<keyword evidence="12" id="KW-0511">Multifunctional enzyme</keyword>
<comment type="function">
    <text evidence="1">Catalyzes the phosphorylation of riboflavin to FMN followed by the adenylation of FMN to FAD.</text>
</comment>
<name>A0ABU1DIV0_9HYPH</name>
<dbReference type="EMBL" id="JADBEO010000038">
    <property type="protein sequence ID" value="MDR4308041.1"/>
    <property type="molecule type" value="Genomic_DNA"/>
</dbReference>
<sequence>MTAVAAPGHLPLVVATVSLARLSPRLLIDPKDLPTELRDGHVVVGNFDGVHRGHQSVVRQAAEPAHAAGRPVVALTFEPHPRTFFQPDQPLFRLTGRDEKARQLARAGVDATVVLTFDRALATEEAEDFVAEVLVGRLAAHTVVVGWDFHFGRGRRGSPAFLAEAGPRHGLYVEVAPPYGGGTPVSSSAIRDHLAAGEIQAAGRLLGRRWIVEGEVVHGDKRGRDLGFPTANIRLAPETRLKHGIYAVRALVGDRIVDGAASYGRRPQFDDGAPLFETYLMDFSGQLYGERLRIELASFLRPEERFESVDALISQMARDVDAARAVLAAPEDPLAPSALA</sequence>
<dbReference type="InterPro" id="IPR015864">
    <property type="entry name" value="FAD_synthase"/>
</dbReference>
<proteinExistence type="inferred from homology"/>
<dbReference type="InterPro" id="IPR023465">
    <property type="entry name" value="Riboflavin_kinase_dom_sf"/>
</dbReference>
<comment type="catalytic activity">
    <reaction evidence="14 15">
        <text>FMN + ATP + H(+) = FAD + diphosphate</text>
        <dbReference type="Rhea" id="RHEA:17237"/>
        <dbReference type="ChEBI" id="CHEBI:15378"/>
        <dbReference type="ChEBI" id="CHEBI:30616"/>
        <dbReference type="ChEBI" id="CHEBI:33019"/>
        <dbReference type="ChEBI" id="CHEBI:57692"/>
        <dbReference type="ChEBI" id="CHEBI:58210"/>
        <dbReference type="EC" id="2.7.7.2"/>
    </reaction>
</comment>
<keyword evidence="9 15" id="KW-0418">Kinase</keyword>
<evidence type="ECO:0000256" key="3">
    <source>
        <dbReference type="ARBA" id="ARBA00005201"/>
    </source>
</evidence>
<evidence type="ECO:0000256" key="2">
    <source>
        <dbReference type="ARBA" id="ARBA00004726"/>
    </source>
</evidence>
<dbReference type="SMART" id="SM00904">
    <property type="entry name" value="Flavokinase"/>
    <property type="match status" value="1"/>
</dbReference>
<keyword evidence="8 15" id="KW-0547">Nucleotide-binding</keyword>
<evidence type="ECO:0000256" key="11">
    <source>
        <dbReference type="ARBA" id="ARBA00022840"/>
    </source>
</evidence>
<comment type="pathway">
    <text evidence="3 15">Cofactor biosynthesis; FMN biosynthesis; FMN from riboflavin (ATP route): step 1/1.</text>
</comment>
<dbReference type="NCBIfam" id="NF004160">
    <property type="entry name" value="PRK05627.1-3"/>
    <property type="match status" value="1"/>
</dbReference>
<gene>
    <name evidence="17" type="ORF">IHQ68_15570</name>
</gene>
<evidence type="ECO:0000313" key="18">
    <source>
        <dbReference type="Proteomes" id="UP001181622"/>
    </source>
</evidence>
<dbReference type="PANTHER" id="PTHR22749:SF6">
    <property type="entry name" value="RIBOFLAVIN KINASE"/>
    <property type="match status" value="1"/>
</dbReference>
<evidence type="ECO:0000256" key="15">
    <source>
        <dbReference type="PIRNR" id="PIRNR004491"/>
    </source>
</evidence>
<comment type="catalytic activity">
    <reaction evidence="13 15">
        <text>riboflavin + ATP = FMN + ADP + H(+)</text>
        <dbReference type="Rhea" id="RHEA:14357"/>
        <dbReference type="ChEBI" id="CHEBI:15378"/>
        <dbReference type="ChEBI" id="CHEBI:30616"/>
        <dbReference type="ChEBI" id="CHEBI:57986"/>
        <dbReference type="ChEBI" id="CHEBI:58210"/>
        <dbReference type="ChEBI" id="CHEBI:456216"/>
        <dbReference type="EC" id="2.7.1.26"/>
    </reaction>
</comment>
<feature type="domain" description="Riboflavin kinase" evidence="16">
    <location>
        <begin position="205"/>
        <end position="328"/>
    </location>
</feature>
<dbReference type="GO" id="GO:0008531">
    <property type="term" value="F:riboflavin kinase activity"/>
    <property type="evidence" value="ECO:0007669"/>
    <property type="project" value="UniProtKB-EC"/>
</dbReference>
<dbReference type="GO" id="GO:0003919">
    <property type="term" value="F:FMN adenylyltransferase activity"/>
    <property type="evidence" value="ECO:0007669"/>
    <property type="project" value="UniProtKB-EC"/>
</dbReference>
<dbReference type="SUPFAM" id="SSF82114">
    <property type="entry name" value="Riboflavin kinase-like"/>
    <property type="match status" value="1"/>
</dbReference>
<evidence type="ECO:0000313" key="17">
    <source>
        <dbReference type="EMBL" id="MDR4308041.1"/>
    </source>
</evidence>
<dbReference type="InterPro" id="IPR014729">
    <property type="entry name" value="Rossmann-like_a/b/a_fold"/>
</dbReference>
<organism evidence="17 18">
    <name type="scientific">Chelatococcus sambhunathii</name>
    <dbReference type="NCBI Taxonomy" id="363953"/>
    <lineage>
        <taxon>Bacteria</taxon>
        <taxon>Pseudomonadati</taxon>
        <taxon>Pseudomonadota</taxon>
        <taxon>Alphaproteobacteria</taxon>
        <taxon>Hyphomicrobiales</taxon>
        <taxon>Chelatococcaceae</taxon>
        <taxon>Chelatococcus</taxon>
    </lineage>
</organism>
<evidence type="ECO:0000256" key="10">
    <source>
        <dbReference type="ARBA" id="ARBA00022827"/>
    </source>
</evidence>
<dbReference type="InterPro" id="IPR023468">
    <property type="entry name" value="Riboflavin_kinase"/>
</dbReference>
<keyword evidence="5 15" id="KW-0288">FMN</keyword>
<dbReference type="EC" id="2.7.7.2" evidence="15"/>
<dbReference type="PIRSF" id="PIRSF004491">
    <property type="entry name" value="FAD_Synth"/>
    <property type="match status" value="1"/>
</dbReference>